<proteinExistence type="predicted"/>
<name>A0A7U4RQV5_9BACT</name>
<reference evidence="2 3" key="1">
    <citation type="submission" date="2015-04" db="EMBL/GenBank/DDBJ databases">
        <title>Complete genome sequence of Sulfurovum lithotrophicum ATCC BAA-797T.</title>
        <authorList>
            <person name="Ahn J."/>
            <person name="Park G."/>
            <person name="Jeon W."/>
            <person name="Jang Y."/>
            <person name="Jang M."/>
            <person name="Lee H."/>
            <person name="Lee H."/>
        </authorList>
    </citation>
    <scope>NUCLEOTIDE SEQUENCE [LARGE SCALE GENOMIC DNA]</scope>
    <source>
        <strain evidence="3">ATCC BAA-797 / 42BKT</strain>
    </source>
</reference>
<dbReference type="PROSITE" id="PS50075">
    <property type="entry name" value="CARRIER"/>
    <property type="match status" value="1"/>
</dbReference>
<dbReference type="InterPro" id="IPR036736">
    <property type="entry name" value="ACP-like_sf"/>
</dbReference>
<keyword evidence="3" id="KW-1185">Reference proteome</keyword>
<protein>
    <submittedName>
        <fullName evidence="2">Phosphopantetheine-binding protein</fullName>
    </submittedName>
</protein>
<dbReference type="AlphaFoldDB" id="A0A7U4RQV5"/>
<dbReference type="Proteomes" id="UP000034444">
    <property type="component" value="Chromosome"/>
</dbReference>
<reference evidence="3" key="2">
    <citation type="journal article" date="2017" name="Stand. Genomic Sci.">
        <title>Complete genome sequence of the sulfur-oxidizing chemolithoautotrophic Sulfurovum lithotrophicum 42BKTT.</title>
        <authorList>
            <person name="Jeon W."/>
            <person name="Priscilla L."/>
            <person name="Park G."/>
            <person name="Lee H."/>
            <person name="Lee N."/>
            <person name="Lee D."/>
            <person name="Kwon H."/>
            <person name="Ahn I."/>
            <person name="Lee C."/>
            <person name="Lee H."/>
            <person name="Ahn J."/>
        </authorList>
    </citation>
    <scope>NUCLEOTIDE SEQUENCE [LARGE SCALE GENOMIC DNA]</scope>
    <source>
        <strain evidence="3">ATCC BAA-797 / 42BKT</strain>
    </source>
</reference>
<sequence>MTKDEIKKKIIEEIYEIAPEHEGETIPEDENIQRSLEIDSFDFLNLLTALNDELGVEVPESDYGEVDTVEHMADYFAKRLSK</sequence>
<dbReference type="SUPFAM" id="SSF47336">
    <property type="entry name" value="ACP-like"/>
    <property type="match status" value="1"/>
</dbReference>
<dbReference type="RefSeq" id="WP_046551213.1">
    <property type="nucleotide sequence ID" value="NZ_CP011308.1"/>
</dbReference>
<dbReference type="OrthoDB" id="9810922at2"/>
<evidence type="ECO:0000259" key="1">
    <source>
        <dbReference type="PROSITE" id="PS50075"/>
    </source>
</evidence>
<dbReference type="KEGG" id="slh:YH65_06790"/>
<dbReference type="Pfam" id="PF00550">
    <property type="entry name" value="PP-binding"/>
    <property type="match status" value="1"/>
</dbReference>
<evidence type="ECO:0000313" key="3">
    <source>
        <dbReference type="Proteomes" id="UP000034444"/>
    </source>
</evidence>
<dbReference type="EMBL" id="CP011308">
    <property type="protein sequence ID" value="AKF25132.1"/>
    <property type="molecule type" value="Genomic_DNA"/>
</dbReference>
<feature type="domain" description="Carrier" evidence="1">
    <location>
        <begin position="1"/>
        <end position="80"/>
    </location>
</feature>
<dbReference type="Gene3D" id="1.10.1200.10">
    <property type="entry name" value="ACP-like"/>
    <property type="match status" value="1"/>
</dbReference>
<organism evidence="2 3">
    <name type="scientific">Sulfurovum lithotrophicum</name>
    <dbReference type="NCBI Taxonomy" id="206403"/>
    <lineage>
        <taxon>Bacteria</taxon>
        <taxon>Pseudomonadati</taxon>
        <taxon>Campylobacterota</taxon>
        <taxon>Epsilonproteobacteria</taxon>
        <taxon>Campylobacterales</taxon>
        <taxon>Sulfurovaceae</taxon>
        <taxon>Sulfurovum</taxon>
    </lineage>
</organism>
<dbReference type="InterPro" id="IPR009081">
    <property type="entry name" value="PP-bd_ACP"/>
</dbReference>
<accession>A0A7U4RQV5</accession>
<gene>
    <name evidence="2" type="ORF">YH65_06790</name>
</gene>
<evidence type="ECO:0000313" key="2">
    <source>
        <dbReference type="EMBL" id="AKF25132.1"/>
    </source>
</evidence>